<protein>
    <submittedName>
        <fullName evidence="2">Uncharacterized protein</fullName>
    </submittedName>
</protein>
<gene>
    <name evidence="2" type="ORF">PHYSODRAFT_337286</name>
</gene>
<dbReference type="GeneID" id="20647344"/>
<evidence type="ECO:0000256" key="1">
    <source>
        <dbReference type="SAM" id="SignalP"/>
    </source>
</evidence>
<proteinExistence type="predicted"/>
<dbReference type="AlphaFoldDB" id="G5A086"/>
<dbReference type="STRING" id="1094619.G5A086"/>
<keyword evidence="1" id="KW-0732">Signal</keyword>
<evidence type="ECO:0000313" key="3">
    <source>
        <dbReference type="Proteomes" id="UP000002640"/>
    </source>
</evidence>
<organism evidence="2 3">
    <name type="scientific">Phytophthora sojae (strain P6497)</name>
    <name type="common">Soybean stem and root rot agent</name>
    <name type="synonym">Phytophthora megasperma f. sp. glycines</name>
    <dbReference type="NCBI Taxonomy" id="1094619"/>
    <lineage>
        <taxon>Eukaryota</taxon>
        <taxon>Sar</taxon>
        <taxon>Stramenopiles</taxon>
        <taxon>Oomycota</taxon>
        <taxon>Peronosporomycetes</taxon>
        <taxon>Peronosporales</taxon>
        <taxon>Peronosporaceae</taxon>
        <taxon>Phytophthora</taxon>
    </lineage>
</organism>
<dbReference type="EMBL" id="JH159158">
    <property type="protein sequence ID" value="EGZ10475.1"/>
    <property type="molecule type" value="Genomic_DNA"/>
</dbReference>
<reference evidence="2 3" key="1">
    <citation type="journal article" date="2006" name="Science">
        <title>Phytophthora genome sequences uncover evolutionary origins and mechanisms of pathogenesis.</title>
        <authorList>
            <person name="Tyler B.M."/>
            <person name="Tripathy S."/>
            <person name="Zhang X."/>
            <person name="Dehal P."/>
            <person name="Jiang R.H."/>
            <person name="Aerts A."/>
            <person name="Arredondo F.D."/>
            <person name="Baxter L."/>
            <person name="Bensasson D."/>
            <person name="Beynon J.L."/>
            <person name="Chapman J."/>
            <person name="Damasceno C.M."/>
            <person name="Dorrance A.E."/>
            <person name="Dou D."/>
            <person name="Dickerman A.W."/>
            <person name="Dubchak I.L."/>
            <person name="Garbelotto M."/>
            <person name="Gijzen M."/>
            <person name="Gordon S.G."/>
            <person name="Govers F."/>
            <person name="Grunwald N.J."/>
            <person name="Huang W."/>
            <person name="Ivors K.L."/>
            <person name="Jones R.W."/>
            <person name="Kamoun S."/>
            <person name="Krampis K."/>
            <person name="Lamour K.H."/>
            <person name="Lee M.K."/>
            <person name="McDonald W.H."/>
            <person name="Medina M."/>
            <person name="Meijer H.J."/>
            <person name="Nordberg E.K."/>
            <person name="Maclean D.J."/>
            <person name="Ospina-Giraldo M.D."/>
            <person name="Morris P.F."/>
            <person name="Phuntumart V."/>
            <person name="Putnam N.H."/>
            <person name="Rash S."/>
            <person name="Rose J.K."/>
            <person name="Sakihama Y."/>
            <person name="Salamov A.A."/>
            <person name="Savidor A."/>
            <person name="Scheuring C.F."/>
            <person name="Smith B.M."/>
            <person name="Sobral B.W."/>
            <person name="Terry A."/>
            <person name="Torto-Alalibo T.A."/>
            <person name="Win J."/>
            <person name="Xu Z."/>
            <person name="Zhang H."/>
            <person name="Grigoriev I.V."/>
            <person name="Rokhsar D.S."/>
            <person name="Boore J.L."/>
        </authorList>
    </citation>
    <scope>NUCLEOTIDE SEQUENCE [LARGE SCALE GENOMIC DNA]</scope>
    <source>
        <strain evidence="2 3">P6497</strain>
    </source>
</reference>
<feature type="chain" id="PRO_5003472761" evidence="1">
    <location>
        <begin position="19"/>
        <end position="379"/>
    </location>
</feature>
<evidence type="ECO:0000313" key="2">
    <source>
        <dbReference type="EMBL" id="EGZ10475.1"/>
    </source>
</evidence>
<sequence>MKIVRLSFVLVGAAQVLTRGDGGMQITVAVYDDSSCRAPPHTMTITRRPGCTPQSDQSKPVCASSGMVNFVEDCVHYYAGSWDDYAVIYNAFGRGNVSFLIEEDFNTESVGWCGDNNAFTNATVYLLNENCHTNLGGTSTKFTIGHSLILTKYADPTSGRAVSRRMIKVVADNFPLVDWEDLQHWDSEAMYFVRDCIDYFPGGSDPYGVIYNAFGPNAPYLLVEEYDSDLGRCGDYSALINATAYLLDETCHTNLARTTSIKLTIDRSLILTNLASTRFGDKAPYIVVEEFLESSCSKAAPSVIVYKADGGCHLNLDDATSFKAMLAQNGAATLVTDQGCTADSDFGCGRRFTVGGFERPKTCKKIEFPDWLWNEEASG</sequence>
<dbReference type="PANTHER" id="PTHR33714">
    <property type="entry name" value="COUNTING FACTOR-ASSOCIATED PROTEIN A-RELATED"/>
    <property type="match status" value="1"/>
</dbReference>
<name>G5A086_PHYSP</name>
<dbReference type="RefSeq" id="XP_009533220.1">
    <property type="nucleotide sequence ID" value="XM_009534925.1"/>
</dbReference>
<dbReference type="KEGG" id="psoj:PHYSODRAFT_337286"/>
<feature type="signal peptide" evidence="1">
    <location>
        <begin position="1"/>
        <end position="18"/>
    </location>
</feature>
<dbReference type="PANTHER" id="PTHR33714:SF3">
    <property type="entry name" value="COUNTING FACTOR-ASSOCIATED PROTEIN A-RELATED"/>
    <property type="match status" value="1"/>
</dbReference>
<keyword evidence="3" id="KW-1185">Reference proteome</keyword>
<accession>G5A086</accession>
<dbReference type="InParanoid" id="G5A086"/>
<dbReference type="Proteomes" id="UP000002640">
    <property type="component" value="Unassembled WGS sequence"/>
</dbReference>